<dbReference type="Proteomes" id="UP000199501">
    <property type="component" value="Unassembled WGS sequence"/>
</dbReference>
<dbReference type="NCBIfam" id="NF033542">
    <property type="entry name" value="transpos_IS110"/>
    <property type="match status" value="1"/>
</dbReference>
<dbReference type="PANTHER" id="PTHR33055">
    <property type="entry name" value="TRANSPOSASE FOR INSERTION SEQUENCE ELEMENT IS1111A"/>
    <property type="match status" value="1"/>
</dbReference>
<organism evidence="3 4">
    <name type="scientific">Actinokineospora iranica</name>
    <dbReference type="NCBI Taxonomy" id="1271860"/>
    <lineage>
        <taxon>Bacteria</taxon>
        <taxon>Bacillati</taxon>
        <taxon>Actinomycetota</taxon>
        <taxon>Actinomycetes</taxon>
        <taxon>Pseudonocardiales</taxon>
        <taxon>Pseudonocardiaceae</taxon>
        <taxon>Actinokineospora</taxon>
    </lineage>
</organism>
<dbReference type="GO" id="GO:0006313">
    <property type="term" value="P:DNA transposition"/>
    <property type="evidence" value="ECO:0007669"/>
    <property type="project" value="InterPro"/>
</dbReference>
<dbReference type="PANTHER" id="PTHR33055:SF3">
    <property type="entry name" value="PUTATIVE TRANSPOSASE FOR IS117-RELATED"/>
    <property type="match status" value="1"/>
</dbReference>
<dbReference type="Pfam" id="PF02371">
    <property type="entry name" value="Transposase_20"/>
    <property type="match status" value="1"/>
</dbReference>
<dbReference type="EMBL" id="FMZZ01000001">
    <property type="protein sequence ID" value="SDC34196.1"/>
    <property type="molecule type" value="Genomic_DNA"/>
</dbReference>
<name>A0A1G6KUZ6_9PSEU</name>
<dbReference type="Pfam" id="PF01548">
    <property type="entry name" value="DEDD_Tnp_IS110"/>
    <property type="match status" value="1"/>
</dbReference>
<dbReference type="InterPro" id="IPR047650">
    <property type="entry name" value="Transpos_IS110"/>
</dbReference>
<dbReference type="STRING" id="1271860.SAMN05216174_1011085"/>
<accession>A0A1G6KUZ6</accession>
<protein>
    <submittedName>
        <fullName evidence="3">Transposase IS116/IS110/IS902 family protein</fullName>
    </submittedName>
</protein>
<dbReference type="AlphaFoldDB" id="A0A1G6KUZ6"/>
<dbReference type="OrthoDB" id="3188901at2"/>
<evidence type="ECO:0000259" key="1">
    <source>
        <dbReference type="Pfam" id="PF01548"/>
    </source>
</evidence>
<reference evidence="4" key="1">
    <citation type="submission" date="2016-10" db="EMBL/GenBank/DDBJ databases">
        <authorList>
            <person name="Varghese N."/>
            <person name="Submissions S."/>
        </authorList>
    </citation>
    <scope>NUCLEOTIDE SEQUENCE [LARGE SCALE GENOMIC DNA]</scope>
    <source>
        <strain evidence="4">IBRC-M 10403</strain>
    </source>
</reference>
<dbReference type="InterPro" id="IPR002525">
    <property type="entry name" value="Transp_IS110-like_N"/>
</dbReference>
<evidence type="ECO:0000313" key="3">
    <source>
        <dbReference type="EMBL" id="SDC34196.1"/>
    </source>
</evidence>
<sequence length="403" mass="44076">MFAGWDWATGSDDVTVIDQAGKRTDRWASAHTETGIATILSRLCGHGDPAGPPVAIETTRGLVVDRLLAAGHPVIPIHPNAFNAIRPRWGAARAKSDPGDSFKLADYLRTDGHRLRTLAPTLPETLELQALTRQRADHIEARVAAINQLAALLDEHWPGGKAVFASLDSDIVLAFLDRYPTPQDAAGLTAVRLEAFCKRHGYSGKRPGSVLIERLRTAPVTASRLGLPVIARLVGVQVRLVRSLRATIRELDTAIAEAIKTHPWAELIAGLPRIGTVNLGQVIGEIGPMLERATSGTQLAAETGAAPVTKESGKHRTVNFRHAVNRRARQALTTWADNSRHGNDWAARIYNDARARGKRHPHAVRILARAWLRIIWACWRDKACYDPNLHHATNKINTTQGLT</sequence>
<feature type="domain" description="Transposase IS116/IS110/IS902 C-terminal" evidence="2">
    <location>
        <begin position="266"/>
        <end position="349"/>
    </location>
</feature>
<evidence type="ECO:0000313" key="4">
    <source>
        <dbReference type="Proteomes" id="UP000199501"/>
    </source>
</evidence>
<keyword evidence="4" id="KW-1185">Reference proteome</keyword>
<dbReference type="GO" id="GO:0004803">
    <property type="term" value="F:transposase activity"/>
    <property type="evidence" value="ECO:0007669"/>
    <property type="project" value="InterPro"/>
</dbReference>
<dbReference type="InterPro" id="IPR003346">
    <property type="entry name" value="Transposase_20"/>
</dbReference>
<gene>
    <name evidence="3" type="ORF">SAMN05216174_1011085</name>
</gene>
<dbReference type="RefSeq" id="WP_091448605.1">
    <property type="nucleotide sequence ID" value="NZ_FMZZ01000001.1"/>
</dbReference>
<dbReference type="GO" id="GO:0003677">
    <property type="term" value="F:DNA binding"/>
    <property type="evidence" value="ECO:0007669"/>
    <property type="project" value="InterPro"/>
</dbReference>
<feature type="domain" description="Transposase IS110-like N-terminal" evidence="1">
    <location>
        <begin position="3"/>
        <end position="158"/>
    </location>
</feature>
<evidence type="ECO:0000259" key="2">
    <source>
        <dbReference type="Pfam" id="PF02371"/>
    </source>
</evidence>
<proteinExistence type="predicted"/>